<dbReference type="Proteomes" id="UP000250235">
    <property type="component" value="Unassembled WGS sequence"/>
</dbReference>
<dbReference type="EMBL" id="KV024158">
    <property type="protein sequence ID" value="KZV13908.1"/>
    <property type="molecule type" value="Genomic_DNA"/>
</dbReference>
<dbReference type="AlphaFoldDB" id="A0A2Z6ZX95"/>
<reference evidence="2 3" key="1">
    <citation type="journal article" date="2015" name="Proc. Natl. Acad. Sci. U.S.A.">
        <title>The resurrection genome of Boea hygrometrica: A blueprint for survival of dehydration.</title>
        <authorList>
            <person name="Xiao L."/>
            <person name="Yang G."/>
            <person name="Zhang L."/>
            <person name="Yang X."/>
            <person name="Zhao S."/>
            <person name="Ji Z."/>
            <person name="Zhou Q."/>
            <person name="Hu M."/>
            <person name="Wang Y."/>
            <person name="Chen M."/>
            <person name="Xu Y."/>
            <person name="Jin H."/>
            <person name="Xiao X."/>
            <person name="Hu G."/>
            <person name="Bao F."/>
            <person name="Hu Y."/>
            <person name="Wan P."/>
            <person name="Li L."/>
            <person name="Deng X."/>
            <person name="Kuang T."/>
            <person name="Xiang C."/>
            <person name="Zhu J.K."/>
            <person name="Oliver M.J."/>
            <person name="He Y."/>
        </authorList>
    </citation>
    <scope>NUCLEOTIDE SEQUENCE [LARGE SCALE GENOMIC DNA]</scope>
    <source>
        <strain evidence="3">cv. XS01</strain>
    </source>
</reference>
<evidence type="ECO:0000256" key="1">
    <source>
        <dbReference type="SAM" id="MobiDB-lite"/>
    </source>
</evidence>
<proteinExistence type="predicted"/>
<gene>
    <name evidence="2" type="ORF">F511_44826</name>
</gene>
<feature type="region of interest" description="Disordered" evidence="1">
    <location>
        <begin position="56"/>
        <end position="83"/>
    </location>
</feature>
<sequence length="244" mass="27801">MRGAIACHRALSCVDVRRTAPDQRAGQRRLLPQRRMMSRAWLCVEQRHRARNRCMRRRPPSCMEHRPDARPARNSSASSSAQLRTNLGRSCATIERGVTVTSRQPCATTLVYSIAMVYANSNGNSDSLYQQKGQYTFATVLFLGTVQATFTIDSFRKQLVQHDIVGFNGFDDVSRSRHHDVIIIISYNAPNRYDDVSSTKVCKWKDLMTSSVLKLAELLNLVYRDKSLDSKELFIRLLQGKICR</sequence>
<organism evidence="2 3">
    <name type="scientific">Dorcoceras hygrometricum</name>
    <dbReference type="NCBI Taxonomy" id="472368"/>
    <lineage>
        <taxon>Eukaryota</taxon>
        <taxon>Viridiplantae</taxon>
        <taxon>Streptophyta</taxon>
        <taxon>Embryophyta</taxon>
        <taxon>Tracheophyta</taxon>
        <taxon>Spermatophyta</taxon>
        <taxon>Magnoliopsida</taxon>
        <taxon>eudicotyledons</taxon>
        <taxon>Gunneridae</taxon>
        <taxon>Pentapetalae</taxon>
        <taxon>asterids</taxon>
        <taxon>lamiids</taxon>
        <taxon>Lamiales</taxon>
        <taxon>Gesneriaceae</taxon>
        <taxon>Didymocarpoideae</taxon>
        <taxon>Trichosporeae</taxon>
        <taxon>Loxocarpinae</taxon>
        <taxon>Dorcoceras</taxon>
    </lineage>
</organism>
<protein>
    <submittedName>
        <fullName evidence="2">Cystathionine beta-synthase family protein isoform 1</fullName>
    </submittedName>
</protein>
<accession>A0A2Z6ZX95</accession>
<evidence type="ECO:0000313" key="3">
    <source>
        <dbReference type="Proteomes" id="UP000250235"/>
    </source>
</evidence>
<evidence type="ECO:0000313" key="2">
    <source>
        <dbReference type="EMBL" id="KZV13908.1"/>
    </source>
</evidence>
<keyword evidence="3" id="KW-1185">Reference proteome</keyword>
<name>A0A2Z6ZX95_9LAMI</name>